<keyword evidence="2" id="KW-1185">Reference proteome</keyword>
<proteinExistence type="predicted"/>
<sequence length="119" mass="13890">MAEELKDMEEYIAQKKSQHGNKSERKRLDKFRRGAFKEKVENARIQREQAVEWKALAAKEIKETQEFIDGYGLEEYFLTNALVAFNMSRVVETSFNTLNLSSHLLKKLAVTERTDDFPS</sequence>
<dbReference type="Proteomes" id="UP000799302">
    <property type="component" value="Unassembled WGS sequence"/>
</dbReference>
<protein>
    <submittedName>
        <fullName evidence="1">Uncharacterized protein</fullName>
    </submittedName>
</protein>
<dbReference type="AlphaFoldDB" id="A0A6A6UHR6"/>
<evidence type="ECO:0000313" key="1">
    <source>
        <dbReference type="EMBL" id="KAF2671101.1"/>
    </source>
</evidence>
<accession>A0A6A6UHR6</accession>
<name>A0A6A6UHR6_9PEZI</name>
<dbReference type="EMBL" id="MU004233">
    <property type="protein sequence ID" value="KAF2671101.1"/>
    <property type="molecule type" value="Genomic_DNA"/>
</dbReference>
<evidence type="ECO:0000313" key="2">
    <source>
        <dbReference type="Proteomes" id="UP000799302"/>
    </source>
</evidence>
<reference evidence="1" key="1">
    <citation type="journal article" date="2020" name="Stud. Mycol.">
        <title>101 Dothideomycetes genomes: a test case for predicting lifestyles and emergence of pathogens.</title>
        <authorList>
            <person name="Haridas S."/>
            <person name="Albert R."/>
            <person name="Binder M."/>
            <person name="Bloem J."/>
            <person name="Labutti K."/>
            <person name="Salamov A."/>
            <person name="Andreopoulos B."/>
            <person name="Baker S."/>
            <person name="Barry K."/>
            <person name="Bills G."/>
            <person name="Bluhm B."/>
            <person name="Cannon C."/>
            <person name="Castanera R."/>
            <person name="Culley D."/>
            <person name="Daum C."/>
            <person name="Ezra D."/>
            <person name="Gonzalez J."/>
            <person name="Henrissat B."/>
            <person name="Kuo A."/>
            <person name="Liang C."/>
            <person name="Lipzen A."/>
            <person name="Lutzoni F."/>
            <person name="Magnuson J."/>
            <person name="Mondo S."/>
            <person name="Nolan M."/>
            <person name="Ohm R."/>
            <person name="Pangilinan J."/>
            <person name="Park H.-J."/>
            <person name="Ramirez L."/>
            <person name="Alfaro M."/>
            <person name="Sun H."/>
            <person name="Tritt A."/>
            <person name="Yoshinaga Y."/>
            <person name="Zwiers L.-H."/>
            <person name="Turgeon B."/>
            <person name="Goodwin S."/>
            <person name="Spatafora J."/>
            <person name="Crous P."/>
            <person name="Grigoriev I."/>
        </authorList>
    </citation>
    <scope>NUCLEOTIDE SEQUENCE</scope>
    <source>
        <strain evidence="1">CBS 115976</strain>
    </source>
</reference>
<gene>
    <name evidence="1" type="ORF">BT63DRAFT_453484</name>
</gene>
<organism evidence="1 2">
    <name type="scientific">Microthyrium microscopicum</name>
    <dbReference type="NCBI Taxonomy" id="703497"/>
    <lineage>
        <taxon>Eukaryota</taxon>
        <taxon>Fungi</taxon>
        <taxon>Dikarya</taxon>
        <taxon>Ascomycota</taxon>
        <taxon>Pezizomycotina</taxon>
        <taxon>Dothideomycetes</taxon>
        <taxon>Dothideomycetes incertae sedis</taxon>
        <taxon>Microthyriales</taxon>
        <taxon>Microthyriaceae</taxon>
        <taxon>Microthyrium</taxon>
    </lineage>
</organism>
<dbReference type="OrthoDB" id="5296889at2759"/>